<accession>A0AAV9L9C1</accession>
<protein>
    <submittedName>
        <fullName evidence="2">Uncharacterized protein</fullName>
    </submittedName>
</protein>
<evidence type="ECO:0000313" key="3">
    <source>
        <dbReference type="Proteomes" id="UP001311915"/>
    </source>
</evidence>
<feature type="compositionally biased region" description="Polar residues" evidence="1">
    <location>
        <begin position="1"/>
        <end position="12"/>
    </location>
</feature>
<comment type="caution">
    <text evidence="2">The sequence shown here is derived from an EMBL/GenBank/DDBJ whole genome shotgun (WGS) entry which is preliminary data.</text>
</comment>
<feature type="region of interest" description="Disordered" evidence="1">
    <location>
        <begin position="102"/>
        <end position="134"/>
    </location>
</feature>
<reference evidence="2 3" key="1">
    <citation type="submission" date="2023-10" db="EMBL/GenBank/DDBJ databases">
        <title>Genome-Wide Identification Analysis in wild type Solanum Pinnatisectum Reveals Some Genes Defensing Phytophthora Infestans.</title>
        <authorList>
            <person name="Sun C."/>
        </authorList>
    </citation>
    <scope>NUCLEOTIDE SEQUENCE [LARGE SCALE GENOMIC DNA]</scope>
    <source>
        <strain evidence="2">LQN</strain>
        <tissue evidence="2">Leaf</tissue>
    </source>
</reference>
<dbReference type="Proteomes" id="UP001311915">
    <property type="component" value="Unassembled WGS sequence"/>
</dbReference>
<name>A0AAV9L9C1_9SOLN</name>
<feature type="compositionally biased region" description="Polar residues" evidence="1">
    <location>
        <begin position="107"/>
        <end position="128"/>
    </location>
</feature>
<organism evidence="2 3">
    <name type="scientific">Solanum pinnatisectum</name>
    <name type="common">tansyleaf nightshade</name>
    <dbReference type="NCBI Taxonomy" id="50273"/>
    <lineage>
        <taxon>Eukaryota</taxon>
        <taxon>Viridiplantae</taxon>
        <taxon>Streptophyta</taxon>
        <taxon>Embryophyta</taxon>
        <taxon>Tracheophyta</taxon>
        <taxon>Spermatophyta</taxon>
        <taxon>Magnoliopsida</taxon>
        <taxon>eudicotyledons</taxon>
        <taxon>Gunneridae</taxon>
        <taxon>Pentapetalae</taxon>
        <taxon>asterids</taxon>
        <taxon>lamiids</taxon>
        <taxon>Solanales</taxon>
        <taxon>Solanaceae</taxon>
        <taxon>Solanoideae</taxon>
        <taxon>Solaneae</taxon>
        <taxon>Solanum</taxon>
    </lineage>
</organism>
<dbReference type="AlphaFoldDB" id="A0AAV9L9C1"/>
<proteinExistence type="predicted"/>
<gene>
    <name evidence="2" type="ORF">R3W88_011632</name>
</gene>
<dbReference type="EMBL" id="JAWPEI010000007">
    <property type="protein sequence ID" value="KAK4721399.1"/>
    <property type="molecule type" value="Genomic_DNA"/>
</dbReference>
<feature type="region of interest" description="Disordered" evidence="1">
    <location>
        <begin position="1"/>
        <end position="39"/>
    </location>
</feature>
<sequence>MPQHCQTSSEGTYSARGLERGQRPVKHEDTSEGQSRAFKRPRMIGFGIYQAEDGFTTLNVIINTGTRVTKRTDVATGDIGYTPRHGFKWKGKTTIIASNLERMRAENVSQTRSAATPNNQSQTSSSRKTPVPWM</sequence>
<keyword evidence="3" id="KW-1185">Reference proteome</keyword>
<evidence type="ECO:0000256" key="1">
    <source>
        <dbReference type="SAM" id="MobiDB-lite"/>
    </source>
</evidence>
<feature type="compositionally biased region" description="Basic and acidic residues" evidence="1">
    <location>
        <begin position="17"/>
        <end position="30"/>
    </location>
</feature>
<evidence type="ECO:0000313" key="2">
    <source>
        <dbReference type="EMBL" id="KAK4721399.1"/>
    </source>
</evidence>